<dbReference type="AlphaFoldDB" id="A0A2M4DC98"/>
<sequence>MTKHKEPLLLPVVAGGLFFFLLSSGDGDDDDHGVKIEDDELFQFLDRPPNPQSSAFGPHYFLRKSQGVPHESSTRHRQRPRSICCAVA</sequence>
<dbReference type="EMBL" id="GGFL01010978">
    <property type="protein sequence ID" value="MBW75156.1"/>
    <property type="molecule type" value="Transcribed_RNA"/>
</dbReference>
<evidence type="ECO:0000313" key="3">
    <source>
        <dbReference type="EMBL" id="MBW75156.1"/>
    </source>
</evidence>
<evidence type="ECO:0000256" key="2">
    <source>
        <dbReference type="SAM" id="SignalP"/>
    </source>
</evidence>
<feature type="signal peptide" evidence="2">
    <location>
        <begin position="1"/>
        <end position="27"/>
    </location>
</feature>
<name>A0A2M4DC98_ANODA</name>
<reference evidence="3" key="1">
    <citation type="submission" date="2018-01" db="EMBL/GenBank/DDBJ databases">
        <title>An insight into the sialome of Amazonian anophelines.</title>
        <authorList>
            <person name="Ribeiro J.M."/>
            <person name="Scarpassa V."/>
            <person name="Calvo E."/>
        </authorList>
    </citation>
    <scope>NUCLEOTIDE SEQUENCE</scope>
</reference>
<organism evidence="3">
    <name type="scientific">Anopheles darlingi</name>
    <name type="common">Mosquito</name>
    <dbReference type="NCBI Taxonomy" id="43151"/>
    <lineage>
        <taxon>Eukaryota</taxon>
        <taxon>Metazoa</taxon>
        <taxon>Ecdysozoa</taxon>
        <taxon>Arthropoda</taxon>
        <taxon>Hexapoda</taxon>
        <taxon>Insecta</taxon>
        <taxon>Pterygota</taxon>
        <taxon>Neoptera</taxon>
        <taxon>Endopterygota</taxon>
        <taxon>Diptera</taxon>
        <taxon>Nematocera</taxon>
        <taxon>Culicoidea</taxon>
        <taxon>Culicidae</taxon>
        <taxon>Anophelinae</taxon>
        <taxon>Anopheles</taxon>
    </lineage>
</organism>
<accession>A0A2M4DC98</accession>
<proteinExistence type="predicted"/>
<feature type="region of interest" description="Disordered" evidence="1">
    <location>
        <begin position="66"/>
        <end position="88"/>
    </location>
</feature>
<keyword evidence="2" id="KW-0732">Signal</keyword>
<evidence type="ECO:0000256" key="1">
    <source>
        <dbReference type="SAM" id="MobiDB-lite"/>
    </source>
</evidence>
<feature type="chain" id="PRO_5014766488" evidence="2">
    <location>
        <begin position="28"/>
        <end position="88"/>
    </location>
</feature>
<protein>
    <submittedName>
        <fullName evidence="3">Putative secreted protein</fullName>
    </submittedName>
</protein>